<dbReference type="EMBL" id="LVLJ01000111">
    <property type="protein sequence ID" value="OAE35614.1"/>
    <property type="molecule type" value="Genomic_DNA"/>
</dbReference>
<evidence type="ECO:0000259" key="8">
    <source>
        <dbReference type="Pfam" id="PF03828"/>
    </source>
</evidence>
<feature type="domain" description="Poly(A) RNA polymerase mitochondrial-like central palm" evidence="9">
    <location>
        <begin position="203"/>
        <end position="324"/>
    </location>
</feature>
<dbReference type="PANTHER" id="PTHR23092">
    <property type="entry name" value="POLY(A) RNA POLYMERASE"/>
    <property type="match status" value="1"/>
</dbReference>
<evidence type="ECO:0000256" key="4">
    <source>
        <dbReference type="ARBA" id="ARBA00022679"/>
    </source>
</evidence>
<reference evidence="11 12" key="1">
    <citation type="submission" date="2016-03" db="EMBL/GenBank/DDBJ databases">
        <title>Mechanisms controlling the formation of the plant cell surface in tip-growing cells are functionally conserved among land plants.</title>
        <authorList>
            <person name="Honkanen S."/>
            <person name="Jones V.A."/>
            <person name="Morieri G."/>
            <person name="Champion C."/>
            <person name="Hetherington A.J."/>
            <person name="Kelly S."/>
            <person name="Saint-Marcoux D."/>
            <person name="Proust H."/>
            <person name="Prescott H."/>
            <person name="Dolan L."/>
        </authorList>
    </citation>
    <scope>NUCLEOTIDE SEQUENCE [LARGE SCALE GENOMIC DNA]</scope>
    <source>
        <strain evidence="12">cv. Tak-1 and cv. Tak-2</strain>
        <tissue evidence="11">Whole gametophyte</tissue>
    </source>
</reference>
<dbReference type="SUPFAM" id="SSF81301">
    <property type="entry name" value="Nucleotidyltransferase"/>
    <property type="match status" value="1"/>
</dbReference>
<proteinExistence type="inferred from homology"/>
<keyword evidence="5" id="KW-0479">Metal-binding</keyword>
<dbReference type="InterPro" id="IPR002058">
    <property type="entry name" value="PAP_assoc"/>
</dbReference>
<dbReference type="GO" id="GO:0043634">
    <property type="term" value="P:polyadenylation-dependent ncRNA catabolic process"/>
    <property type="evidence" value="ECO:0007669"/>
    <property type="project" value="TreeGrafter"/>
</dbReference>
<dbReference type="Gene3D" id="3.30.460.10">
    <property type="entry name" value="Beta Polymerase, domain 2"/>
    <property type="match status" value="1"/>
</dbReference>
<evidence type="ECO:0000313" key="13">
    <source>
        <dbReference type="Proteomes" id="UP001162541"/>
    </source>
</evidence>
<feature type="compositionally biased region" description="Polar residues" evidence="7">
    <location>
        <begin position="605"/>
        <end position="614"/>
    </location>
</feature>
<dbReference type="Pfam" id="PF03828">
    <property type="entry name" value="PAP_assoc"/>
    <property type="match status" value="1"/>
</dbReference>
<dbReference type="GO" id="GO:0031123">
    <property type="term" value="P:RNA 3'-end processing"/>
    <property type="evidence" value="ECO:0007669"/>
    <property type="project" value="TreeGrafter"/>
</dbReference>
<evidence type="ECO:0000259" key="9">
    <source>
        <dbReference type="Pfam" id="PF22600"/>
    </source>
</evidence>
<name>A0A176WRZ7_MARPO</name>
<organism evidence="11 12">
    <name type="scientific">Marchantia polymorpha subsp. ruderalis</name>
    <dbReference type="NCBI Taxonomy" id="1480154"/>
    <lineage>
        <taxon>Eukaryota</taxon>
        <taxon>Viridiplantae</taxon>
        <taxon>Streptophyta</taxon>
        <taxon>Embryophyta</taxon>
        <taxon>Marchantiophyta</taxon>
        <taxon>Marchantiopsida</taxon>
        <taxon>Marchantiidae</taxon>
        <taxon>Marchantiales</taxon>
        <taxon>Marchantiaceae</taxon>
        <taxon>Marchantia</taxon>
    </lineage>
</organism>
<sequence>MATEATEVPLILYETLAPLGEADDDQSSFQLPFKTSNSKIVEDNPKSGAAVKSVDVVSSDTSFVSVNVRQQIRRGFEENLALSVHQSNESRDTGASSDNEQETVVSARATRELKDVSSFTLETVENQMEVVELSSSRDDEEIGFLSLEPEDSVDTHPEDQGRIKAEHDLILLESVNRAPKEVPPWARTGATHGTWFRSPFLQLHQEIVDFCNFVTPTEKEQKIRDDAVQRVREVVMSIWPSCQVKVFGSFATGLYLPTSDVDVVILESGCQVPQDGLKALAKALNRKNLVKNLQVIGKARVPIVKFVEADSNIPFDISFDVANGPEAADFIREAMINLPPLKPLCMVLKIFLQQRELNEVYTGGIGSYALLVMLLTHLQMHPSRKNFNSRGEPCPLESNLGVLLVDFFDFYGRALNVRDVGISCRSGGRFFCKRSRGFADNGRPFLLSVEDPQKPDNDIGKNSYNVTKVRSAFVLAHRLLTKLEVEDVPEHVGLLGRIVRMDNVLTTRDVVLPELPPRLPSAKKLSGNPSSSGVSSEKGILTPEVVGRSRWHEDEDFPRGGDSEKLSRKRKRAKDRAEKISKENSLPSPVIMRTHKRKRGEVPQVSDTPGSSSVRGRKSKIRKELEIADPVPSSSCEVKLSVKERLGPIEKPLGKGKSAKQPKVSKRDFIDLTEDVEEQSTHVRSNKRSKRHQREDSHEEGEITLEDDATFGRVGNRRDLAQEDEVDVGAGNGHNKHKRWFSETKVRNRQRGEQAEEVITRNGRISRKIMVTNAHKKITFS</sequence>
<keyword evidence="12" id="KW-1185">Reference proteome</keyword>
<keyword evidence="6" id="KW-0460">Magnesium</keyword>
<comment type="similarity">
    <text evidence="2">Belongs to the DNA polymerase type-B-like family.</text>
</comment>
<dbReference type="CDD" id="cd05402">
    <property type="entry name" value="NT_PAP_TUTase"/>
    <property type="match status" value="1"/>
</dbReference>
<evidence type="ECO:0000256" key="2">
    <source>
        <dbReference type="ARBA" id="ARBA00008593"/>
    </source>
</evidence>
<protein>
    <recommendedName>
        <fullName evidence="3">polynucleotide adenylyltransferase</fullName>
        <ecNumber evidence="3">2.7.7.19</ecNumber>
    </recommendedName>
</protein>
<dbReference type="AlphaFoldDB" id="A0A176WRZ7"/>
<dbReference type="Pfam" id="PF22600">
    <property type="entry name" value="MTPAP-like_central"/>
    <property type="match status" value="1"/>
</dbReference>
<feature type="domain" description="PAP-associated" evidence="8">
    <location>
        <begin position="399"/>
        <end position="457"/>
    </location>
</feature>
<evidence type="ECO:0000256" key="5">
    <source>
        <dbReference type="ARBA" id="ARBA00022723"/>
    </source>
</evidence>
<dbReference type="Gene3D" id="1.10.1410.10">
    <property type="match status" value="1"/>
</dbReference>
<dbReference type="EC" id="2.7.7.19" evidence="3"/>
<evidence type="ECO:0000313" key="12">
    <source>
        <dbReference type="Proteomes" id="UP000077202"/>
    </source>
</evidence>
<dbReference type="PANTHER" id="PTHR23092:SF15">
    <property type="entry name" value="INACTIVE NON-CANONICAL POLY(A) RNA POLYMERASE PROTEIN TRF4-2-RELATED"/>
    <property type="match status" value="1"/>
</dbReference>
<evidence type="ECO:0000313" key="10">
    <source>
        <dbReference type="EMBL" id="BBN04554.1"/>
    </source>
</evidence>
<feature type="region of interest" description="Disordered" evidence="7">
    <location>
        <begin position="83"/>
        <end position="105"/>
    </location>
</feature>
<keyword evidence="4" id="KW-0808">Transferase</keyword>
<dbReference type="GO" id="GO:1990817">
    <property type="term" value="F:poly(A) RNA polymerase activity"/>
    <property type="evidence" value="ECO:0007669"/>
    <property type="project" value="UniProtKB-EC"/>
</dbReference>
<reference evidence="13" key="3">
    <citation type="journal article" date="2020" name="Curr. Biol.">
        <title>Chromatin organization in early land plants reveals an ancestral association between H3K27me3, transposons, and constitutive heterochromatin.</title>
        <authorList>
            <person name="Montgomery S.A."/>
            <person name="Tanizawa Y."/>
            <person name="Galik B."/>
            <person name="Wang N."/>
            <person name="Ito T."/>
            <person name="Mochizuki T."/>
            <person name="Akimcheva S."/>
            <person name="Bowman J.L."/>
            <person name="Cognat V."/>
            <person name="Marechal-Drouard L."/>
            <person name="Ekker H."/>
            <person name="Hong S.F."/>
            <person name="Kohchi T."/>
            <person name="Lin S.S."/>
            <person name="Liu L.D."/>
            <person name="Nakamura Y."/>
            <person name="Valeeva L.R."/>
            <person name="Shakirov E.V."/>
            <person name="Shippen D.E."/>
            <person name="Wei W.L."/>
            <person name="Yagura M."/>
            <person name="Yamaoka S."/>
            <person name="Yamato K.T."/>
            <person name="Liu C."/>
            <person name="Berger F."/>
        </authorList>
    </citation>
    <scope>NUCLEOTIDE SEQUENCE [LARGE SCALE GENOMIC DNA]</scope>
    <source>
        <strain evidence="13">Tak-1</strain>
    </source>
</reference>
<dbReference type="FunFam" id="3.30.460.10:FF:000006">
    <property type="entry name" value="non-canonical poly(A) RNA polymerase PAPD5"/>
    <property type="match status" value="1"/>
</dbReference>
<gene>
    <name evidence="11" type="ORF">AXG93_1356s1160</name>
    <name evidence="10" type="ORF">Mp_3g05650</name>
</gene>
<evidence type="ECO:0000313" key="11">
    <source>
        <dbReference type="EMBL" id="OAE35614.1"/>
    </source>
</evidence>
<dbReference type="InterPro" id="IPR054708">
    <property type="entry name" value="MTPAP-like_central"/>
</dbReference>
<evidence type="ECO:0000256" key="7">
    <source>
        <dbReference type="SAM" id="MobiDB-lite"/>
    </source>
</evidence>
<feature type="compositionally biased region" description="Low complexity" evidence="7">
    <location>
        <begin position="526"/>
        <end position="539"/>
    </location>
</feature>
<evidence type="ECO:0000256" key="6">
    <source>
        <dbReference type="ARBA" id="ARBA00022842"/>
    </source>
</evidence>
<reference evidence="10" key="2">
    <citation type="journal article" date="2019" name="Curr. Biol.">
        <title>Chromatin organization in early land plants reveals an ancestral association between H3K27me3, transposons, and constitutive heterochromatin.</title>
        <authorList>
            <person name="Montgomery S.A."/>
            <person name="Tanizawa Y."/>
            <person name="Galik B."/>
            <person name="Wang N."/>
            <person name="Ito T."/>
            <person name="Mochizuki T."/>
            <person name="Akimcheva S."/>
            <person name="Bowman J."/>
            <person name="Cognat V."/>
            <person name="Drouard L."/>
            <person name="Ekker H."/>
            <person name="Houng S."/>
            <person name="Kohchi T."/>
            <person name="Lin S."/>
            <person name="Liu L.D."/>
            <person name="Nakamura Y."/>
            <person name="Valeeva L.R."/>
            <person name="Shakirov E.V."/>
            <person name="Shippen D.E."/>
            <person name="Wei W."/>
            <person name="Yagura M."/>
            <person name="Yamaoka S."/>
            <person name="Yamato K.T."/>
            <person name="Liu C."/>
            <person name="Berger F."/>
        </authorList>
    </citation>
    <scope>NUCLEOTIDE SEQUENCE [LARGE SCALE GENOMIC DNA]</scope>
    <source>
        <strain evidence="10">Tak-1</strain>
    </source>
</reference>
<dbReference type="EMBL" id="AP019868">
    <property type="protein sequence ID" value="BBN04554.1"/>
    <property type="molecule type" value="Genomic_DNA"/>
</dbReference>
<dbReference type="SUPFAM" id="SSF81631">
    <property type="entry name" value="PAP/OAS1 substrate-binding domain"/>
    <property type="match status" value="1"/>
</dbReference>
<dbReference type="Proteomes" id="UP000077202">
    <property type="component" value="Unassembled WGS sequence"/>
</dbReference>
<feature type="compositionally biased region" description="Polar residues" evidence="7">
    <location>
        <begin position="93"/>
        <end position="104"/>
    </location>
</feature>
<dbReference type="GO" id="GO:0003729">
    <property type="term" value="F:mRNA binding"/>
    <property type="evidence" value="ECO:0007669"/>
    <property type="project" value="TreeGrafter"/>
</dbReference>
<accession>A0A176WRZ7</accession>
<dbReference type="InterPro" id="IPR045862">
    <property type="entry name" value="Trf4-like"/>
</dbReference>
<evidence type="ECO:0000256" key="1">
    <source>
        <dbReference type="ARBA" id="ARBA00001936"/>
    </source>
</evidence>
<evidence type="ECO:0000256" key="3">
    <source>
        <dbReference type="ARBA" id="ARBA00012388"/>
    </source>
</evidence>
<feature type="compositionally biased region" description="Basic and acidic residues" evidence="7">
    <location>
        <begin position="550"/>
        <end position="566"/>
    </location>
</feature>
<feature type="region of interest" description="Disordered" evidence="7">
    <location>
        <begin position="515"/>
        <end position="738"/>
    </location>
</feature>
<dbReference type="Proteomes" id="UP001162541">
    <property type="component" value="Chromosome 3"/>
</dbReference>
<dbReference type="GO" id="GO:0005730">
    <property type="term" value="C:nucleolus"/>
    <property type="evidence" value="ECO:0007669"/>
    <property type="project" value="TreeGrafter"/>
</dbReference>
<dbReference type="GO" id="GO:0046872">
    <property type="term" value="F:metal ion binding"/>
    <property type="evidence" value="ECO:0007669"/>
    <property type="project" value="UniProtKB-KW"/>
</dbReference>
<dbReference type="InterPro" id="IPR043519">
    <property type="entry name" value="NT_sf"/>
</dbReference>
<comment type="cofactor">
    <cofactor evidence="1">
        <name>Mn(2+)</name>
        <dbReference type="ChEBI" id="CHEBI:29035"/>
    </cofactor>
</comment>
<dbReference type="GO" id="GO:0031499">
    <property type="term" value="C:TRAMP complex"/>
    <property type="evidence" value="ECO:0007669"/>
    <property type="project" value="TreeGrafter"/>
</dbReference>